<organism evidence="6 7">
    <name type="scientific">Alteraurantiacibacter buctensis</name>
    <dbReference type="NCBI Taxonomy" id="1503981"/>
    <lineage>
        <taxon>Bacteria</taxon>
        <taxon>Pseudomonadati</taxon>
        <taxon>Pseudomonadota</taxon>
        <taxon>Alphaproteobacteria</taxon>
        <taxon>Sphingomonadales</taxon>
        <taxon>Erythrobacteraceae</taxon>
        <taxon>Alteraurantiacibacter</taxon>
    </lineage>
</organism>
<keyword evidence="1" id="KW-0456">Lyase</keyword>
<dbReference type="GO" id="GO:0016829">
    <property type="term" value="F:lyase activity"/>
    <property type="evidence" value="ECO:0007669"/>
    <property type="project" value="UniProtKB-KW"/>
</dbReference>
<gene>
    <name evidence="6" type="ORF">GRI99_01235</name>
</gene>
<accession>A0A844YUT2</accession>
<comment type="similarity">
    <text evidence="3">Belongs to the C-glycoside deglycosidase beta subunit family.</text>
</comment>
<keyword evidence="2" id="KW-0119">Carbohydrate metabolism</keyword>
<feature type="domain" description="C-glycoside deglycosidase beta subunit" evidence="5">
    <location>
        <begin position="2"/>
        <end position="113"/>
    </location>
</feature>
<evidence type="ECO:0000256" key="1">
    <source>
        <dbReference type="ARBA" id="ARBA00023239"/>
    </source>
</evidence>
<dbReference type="AlphaFoldDB" id="A0A844YUT2"/>
<dbReference type="Proteomes" id="UP000466966">
    <property type="component" value="Unassembled WGS sequence"/>
</dbReference>
<dbReference type="OrthoDB" id="1494151at2"/>
<keyword evidence="7" id="KW-1185">Reference proteome</keyword>
<evidence type="ECO:0000313" key="7">
    <source>
        <dbReference type="Proteomes" id="UP000466966"/>
    </source>
</evidence>
<reference evidence="6 7" key="1">
    <citation type="submission" date="2019-12" db="EMBL/GenBank/DDBJ databases">
        <title>Genomic-based taxomic classification of the family Erythrobacteraceae.</title>
        <authorList>
            <person name="Xu L."/>
        </authorList>
    </citation>
    <scope>NUCLEOTIDE SEQUENCE [LARGE SCALE GENOMIC DNA]</scope>
    <source>
        <strain evidence="6 7">M0322</strain>
    </source>
</reference>
<name>A0A844YUT2_9SPHN</name>
<proteinExistence type="inferred from homology"/>
<dbReference type="Pfam" id="PF19906">
    <property type="entry name" value="CGDB"/>
    <property type="match status" value="1"/>
</dbReference>
<evidence type="ECO:0000313" key="6">
    <source>
        <dbReference type="EMBL" id="MXO70254.1"/>
    </source>
</evidence>
<dbReference type="EMBL" id="WTYV01000001">
    <property type="protein sequence ID" value="MXO70254.1"/>
    <property type="molecule type" value="Genomic_DNA"/>
</dbReference>
<sequence length="134" mass="15400">MLEHQLIQSTGFRNFGPVGAREGFAVRIRVPNYHGTRLSHFDGFDVTVDGELFPFEANRFGIRDEVYTLEEMREETEARWGLTEWGEILVDKPGGLEPGVHKVEVKARIRYSYFPPDVHIFPMQAERFATICVA</sequence>
<dbReference type="RefSeq" id="WP_160770193.1">
    <property type="nucleotide sequence ID" value="NZ_WTYV01000001.1"/>
</dbReference>
<evidence type="ECO:0000259" key="5">
    <source>
        <dbReference type="Pfam" id="PF19906"/>
    </source>
</evidence>
<evidence type="ECO:0000256" key="4">
    <source>
        <dbReference type="ARBA" id="ARBA00047208"/>
    </source>
</evidence>
<protein>
    <recommendedName>
        <fullName evidence="4">C-deglycosylation enzyme beta subunit</fullName>
    </recommendedName>
</protein>
<evidence type="ECO:0000256" key="3">
    <source>
        <dbReference type="ARBA" id="ARBA00046336"/>
    </source>
</evidence>
<evidence type="ECO:0000256" key="2">
    <source>
        <dbReference type="ARBA" id="ARBA00023277"/>
    </source>
</evidence>
<comment type="caution">
    <text evidence="6">The sequence shown here is derived from an EMBL/GenBank/DDBJ whole genome shotgun (WGS) entry which is preliminary data.</text>
</comment>
<dbReference type="InterPro" id="IPR045959">
    <property type="entry name" value="CGDB"/>
</dbReference>